<proteinExistence type="predicted"/>
<accession>A0A7S4LFD2</accession>
<reference evidence="1" key="1">
    <citation type="submission" date="2021-01" db="EMBL/GenBank/DDBJ databases">
        <authorList>
            <person name="Corre E."/>
            <person name="Pelletier E."/>
            <person name="Niang G."/>
            <person name="Scheremetjew M."/>
            <person name="Finn R."/>
            <person name="Kale V."/>
            <person name="Holt S."/>
            <person name="Cochrane G."/>
            <person name="Meng A."/>
            <person name="Brown T."/>
            <person name="Cohen L."/>
        </authorList>
    </citation>
    <scope>NUCLEOTIDE SEQUENCE</scope>
    <source>
        <strain evidence="1">CCMP1594</strain>
    </source>
</reference>
<dbReference type="EMBL" id="HBJA01107327">
    <property type="protein sequence ID" value="CAE0825830.1"/>
    <property type="molecule type" value="Transcribed_RNA"/>
</dbReference>
<dbReference type="AlphaFoldDB" id="A0A7S4LFD2"/>
<organism evidence="1">
    <name type="scientific">Eutreptiella gymnastica</name>
    <dbReference type="NCBI Taxonomy" id="73025"/>
    <lineage>
        <taxon>Eukaryota</taxon>
        <taxon>Discoba</taxon>
        <taxon>Euglenozoa</taxon>
        <taxon>Euglenida</taxon>
        <taxon>Spirocuta</taxon>
        <taxon>Euglenophyceae</taxon>
        <taxon>Eutreptiales</taxon>
        <taxon>Eutreptiaceae</taxon>
        <taxon>Eutreptiella</taxon>
    </lineage>
</organism>
<gene>
    <name evidence="1" type="ORF">EGYM00163_LOCUS37082</name>
</gene>
<protein>
    <submittedName>
        <fullName evidence="1">Uncharacterized protein</fullName>
    </submittedName>
</protein>
<sequence length="120" mass="13317">MGIGDPTWAASGRCLMGSKHDRTSGKMVSFAWKAPAGVCCSYWYQGTVWRVIWNAVPSSMPLHLCGQSGQPPAETVSEHQHCPCAHCHDSLMHKIRRTWAYCMACFVPFGCPQRVECEGE</sequence>
<evidence type="ECO:0000313" key="1">
    <source>
        <dbReference type="EMBL" id="CAE0825830.1"/>
    </source>
</evidence>
<name>A0A7S4LFD2_9EUGL</name>